<dbReference type="Pfam" id="PF04655">
    <property type="entry name" value="APH_6_hur"/>
    <property type="match status" value="1"/>
</dbReference>
<name>U5W2U1_9ACTN</name>
<dbReference type="GO" id="GO:0016301">
    <property type="term" value="F:kinase activity"/>
    <property type="evidence" value="ECO:0007669"/>
    <property type="project" value="UniProtKB-KW"/>
</dbReference>
<organism evidence="1 2">
    <name type="scientific">Actinoplanes friuliensis DSM 7358</name>
    <dbReference type="NCBI Taxonomy" id="1246995"/>
    <lineage>
        <taxon>Bacteria</taxon>
        <taxon>Bacillati</taxon>
        <taxon>Actinomycetota</taxon>
        <taxon>Actinomycetes</taxon>
        <taxon>Micromonosporales</taxon>
        <taxon>Micromonosporaceae</taxon>
        <taxon>Actinoplanes</taxon>
    </lineage>
</organism>
<evidence type="ECO:0000313" key="1">
    <source>
        <dbReference type="EMBL" id="AGZ42305.1"/>
    </source>
</evidence>
<evidence type="ECO:0000313" key="2">
    <source>
        <dbReference type="Proteomes" id="UP000017746"/>
    </source>
</evidence>
<sequence>MFPAAFTRNIIGNWGDAGREWLAGLPALIDAVTHDWGLTAGDPYPLSFSWVAPVRRADGSPAVLKLGVPSTDDLVHQAAALSFFDGAGAVRLLRHDEARGAMLLEKVEPGHTLRRLVLEHDQEATDVLIAMMRRLHRPAPPDLAVAELTSYGNGFAEHLRRYPGEHPIPRQLVVRAAGLFIELCQSATERVVLHGDLHHENVLAGDREQWLAIDPHGLAGDPGYEVGPILYNPFDGDEPVLGLVPIRIEQFAEGLGMPIDRVVAWGFVQAVLSEVWDAESGESKPGQALDVALSLERRLS</sequence>
<keyword evidence="2" id="KW-1185">Reference proteome</keyword>
<dbReference type="STRING" id="1246995.AFR_20165"/>
<dbReference type="eggNOG" id="COG3570">
    <property type="taxonomic scope" value="Bacteria"/>
</dbReference>
<dbReference type="InterPro" id="IPR006748">
    <property type="entry name" value="NH2Glyco/OHUrea_AB-resist_kin"/>
</dbReference>
<dbReference type="OrthoDB" id="3638028at2"/>
<keyword evidence="1" id="KW-0418">Kinase</keyword>
<reference evidence="1 2" key="1">
    <citation type="journal article" date="2014" name="J. Biotechnol.">
        <title>Complete genome sequence of the actinobacterium Actinoplanes friuliensis HAG 010964, producer of the lipopeptide antibiotic friulimycin.</title>
        <authorList>
            <person name="Ruckert C."/>
            <person name="Szczepanowski R."/>
            <person name="Albersmeier A."/>
            <person name="Goesmann A."/>
            <person name="Fischer N."/>
            <person name="Steinkamper A."/>
            <person name="Puhler A."/>
            <person name="Biener R."/>
            <person name="Schwartz D."/>
            <person name="Kalinowski J."/>
        </authorList>
    </citation>
    <scope>NUCLEOTIDE SEQUENCE [LARGE SCALE GENOMIC DNA]</scope>
    <source>
        <strain evidence="1 2">DSM 7358</strain>
    </source>
</reference>
<dbReference type="GO" id="GO:0019748">
    <property type="term" value="P:secondary metabolic process"/>
    <property type="evidence" value="ECO:0007669"/>
    <property type="project" value="InterPro"/>
</dbReference>
<keyword evidence="1" id="KW-0808">Transferase</keyword>
<dbReference type="Proteomes" id="UP000017746">
    <property type="component" value="Chromosome"/>
</dbReference>
<dbReference type="RefSeq" id="WP_023362677.1">
    <property type="nucleotide sequence ID" value="NC_022657.1"/>
</dbReference>
<dbReference type="EMBL" id="CP006272">
    <property type="protein sequence ID" value="AGZ42305.1"/>
    <property type="molecule type" value="Genomic_DNA"/>
</dbReference>
<proteinExistence type="predicted"/>
<dbReference type="PATRIC" id="fig|1246995.3.peg.4090"/>
<dbReference type="Gene3D" id="3.90.1200.10">
    <property type="match status" value="1"/>
</dbReference>
<accession>U5W2U1</accession>
<dbReference type="KEGG" id="afs:AFR_20165"/>
<gene>
    <name evidence="1" type="ORF">AFR_20165</name>
</gene>
<dbReference type="SUPFAM" id="SSF56112">
    <property type="entry name" value="Protein kinase-like (PK-like)"/>
    <property type="match status" value="1"/>
</dbReference>
<protein>
    <submittedName>
        <fullName evidence="1">Aminoglycoside/hydroxyurea antibiotic resistance kinase</fullName>
    </submittedName>
</protein>
<dbReference type="GO" id="GO:0016773">
    <property type="term" value="F:phosphotransferase activity, alcohol group as acceptor"/>
    <property type="evidence" value="ECO:0007669"/>
    <property type="project" value="InterPro"/>
</dbReference>
<dbReference type="HOGENOM" id="CLU_061172_2_1_11"/>
<dbReference type="AlphaFoldDB" id="U5W2U1"/>
<dbReference type="InterPro" id="IPR011009">
    <property type="entry name" value="Kinase-like_dom_sf"/>
</dbReference>